<dbReference type="Pfam" id="PF10517">
    <property type="entry name" value="DM13"/>
    <property type="match status" value="1"/>
</dbReference>
<dbReference type="EMBL" id="PNCM01000007">
    <property type="protein sequence ID" value="TMP83346.1"/>
    <property type="molecule type" value="Genomic_DNA"/>
</dbReference>
<protein>
    <recommendedName>
        <fullName evidence="1">DM13 domain-containing protein</fullName>
    </recommendedName>
</protein>
<gene>
    <name evidence="2" type="ORF">CWB73_02420</name>
</gene>
<dbReference type="InterPro" id="IPR019545">
    <property type="entry name" value="DM13_domain"/>
</dbReference>
<dbReference type="AlphaFoldDB" id="A0A5S3YZC2"/>
<dbReference type="RefSeq" id="WP_138566277.1">
    <property type="nucleotide sequence ID" value="NZ_PNCM01000007.1"/>
</dbReference>
<evidence type="ECO:0000313" key="3">
    <source>
        <dbReference type="Proteomes" id="UP000307362"/>
    </source>
</evidence>
<proteinExistence type="predicted"/>
<comment type="caution">
    <text evidence="2">The sequence shown here is derived from an EMBL/GenBank/DDBJ whole genome shotgun (WGS) entry which is preliminary data.</text>
</comment>
<evidence type="ECO:0000313" key="2">
    <source>
        <dbReference type="EMBL" id="TMP83346.1"/>
    </source>
</evidence>
<organism evidence="2 3">
    <name type="scientific">Pseudoalteromonas phenolica</name>
    <dbReference type="NCBI Taxonomy" id="161398"/>
    <lineage>
        <taxon>Bacteria</taxon>
        <taxon>Pseudomonadati</taxon>
        <taxon>Pseudomonadota</taxon>
        <taxon>Gammaproteobacteria</taxon>
        <taxon>Alteromonadales</taxon>
        <taxon>Pseudoalteromonadaceae</taxon>
        <taxon>Pseudoalteromonas</taxon>
    </lineage>
</organism>
<accession>A0A5S3YZC2</accession>
<feature type="domain" description="DM13" evidence="1">
    <location>
        <begin position="50"/>
        <end position="155"/>
    </location>
</feature>
<sequence>MKAIKLIFSAVLIFSFGFSMGIYTLPLMVAPPSLSMLELATAAQNAKYLVQIPDELDGSDLLHYGKGEFYISESKIVFKGKLAPGPDYQLYLSKQFVENESQFNEHKDSMLNISEVKRFDGFISVVPNDVDINQFNSVIIWCEAFGEFITAAKFKS</sequence>
<dbReference type="OrthoDB" id="6106486at2"/>
<reference evidence="2 3" key="1">
    <citation type="submission" date="2017-12" db="EMBL/GenBank/DDBJ databases">
        <authorList>
            <person name="Paulsen S."/>
            <person name="Gram L.K."/>
        </authorList>
    </citation>
    <scope>NUCLEOTIDE SEQUENCE [LARGE SCALE GENOMIC DNA]</scope>
    <source>
        <strain evidence="2 3">S1189</strain>
    </source>
</reference>
<dbReference type="Proteomes" id="UP000307362">
    <property type="component" value="Unassembled WGS sequence"/>
</dbReference>
<evidence type="ECO:0000259" key="1">
    <source>
        <dbReference type="PROSITE" id="PS51549"/>
    </source>
</evidence>
<name>A0A5S3YZC2_9GAMM</name>
<reference evidence="3" key="2">
    <citation type="submission" date="2019-06" db="EMBL/GenBank/DDBJ databases">
        <title>Co-occurence of chitin degradation, pigmentation and bioactivity in marine Pseudoalteromonas.</title>
        <authorList>
            <person name="Sonnenschein E.C."/>
            <person name="Bech P.K."/>
        </authorList>
    </citation>
    <scope>NUCLEOTIDE SEQUENCE [LARGE SCALE GENOMIC DNA]</scope>
    <source>
        <strain evidence="3">S1189</strain>
    </source>
</reference>
<dbReference type="PROSITE" id="PS51549">
    <property type="entry name" value="DM13"/>
    <property type="match status" value="1"/>
</dbReference>